<evidence type="ECO:0000256" key="1">
    <source>
        <dbReference type="SAM" id="MobiDB-lite"/>
    </source>
</evidence>
<comment type="caution">
    <text evidence="2">The sequence shown here is derived from an EMBL/GenBank/DDBJ whole genome shotgun (WGS) entry which is preliminary data.</text>
</comment>
<protein>
    <submittedName>
        <fullName evidence="2">Uncharacterized protein</fullName>
    </submittedName>
</protein>
<feature type="compositionally biased region" description="Low complexity" evidence="1">
    <location>
        <begin position="28"/>
        <end position="54"/>
    </location>
</feature>
<evidence type="ECO:0000313" key="2">
    <source>
        <dbReference type="EMBL" id="KAJ8560235.1"/>
    </source>
</evidence>
<feature type="region of interest" description="Disordered" evidence="1">
    <location>
        <begin position="28"/>
        <end position="68"/>
    </location>
</feature>
<sequence length="68" mass="7417">MHHGLQKYPIFVCNNNSDRRTRFLRVSASANGAATSSSTLEGYEDSPTPSAFPFFTPPSQPQDTPASQ</sequence>
<accession>A0A9Q1RK65</accession>
<organism evidence="2 3">
    <name type="scientific">Anisodus acutangulus</name>
    <dbReference type="NCBI Taxonomy" id="402998"/>
    <lineage>
        <taxon>Eukaryota</taxon>
        <taxon>Viridiplantae</taxon>
        <taxon>Streptophyta</taxon>
        <taxon>Embryophyta</taxon>
        <taxon>Tracheophyta</taxon>
        <taxon>Spermatophyta</taxon>
        <taxon>Magnoliopsida</taxon>
        <taxon>eudicotyledons</taxon>
        <taxon>Gunneridae</taxon>
        <taxon>Pentapetalae</taxon>
        <taxon>asterids</taxon>
        <taxon>lamiids</taxon>
        <taxon>Solanales</taxon>
        <taxon>Solanaceae</taxon>
        <taxon>Solanoideae</taxon>
        <taxon>Hyoscyameae</taxon>
        <taxon>Anisodus</taxon>
    </lineage>
</organism>
<dbReference type="Proteomes" id="UP001152561">
    <property type="component" value="Unassembled WGS sequence"/>
</dbReference>
<proteinExistence type="predicted"/>
<gene>
    <name evidence="2" type="ORF">K7X08_004293</name>
</gene>
<dbReference type="AlphaFoldDB" id="A0A9Q1RK65"/>
<keyword evidence="3" id="KW-1185">Reference proteome</keyword>
<name>A0A9Q1RK65_9SOLA</name>
<dbReference type="EMBL" id="JAJAGQ010000006">
    <property type="protein sequence ID" value="KAJ8560235.1"/>
    <property type="molecule type" value="Genomic_DNA"/>
</dbReference>
<reference evidence="3" key="1">
    <citation type="journal article" date="2023" name="Proc. Natl. Acad. Sci. U.S.A.">
        <title>Genomic and structural basis for evolution of tropane alkaloid biosynthesis.</title>
        <authorList>
            <person name="Wanga Y.-J."/>
            <person name="Taina T."/>
            <person name="Yua J.-Y."/>
            <person name="Lia J."/>
            <person name="Xua B."/>
            <person name="Chenc J."/>
            <person name="D'Auriad J.C."/>
            <person name="Huanga J.-P."/>
            <person name="Huanga S.-X."/>
        </authorList>
    </citation>
    <scope>NUCLEOTIDE SEQUENCE [LARGE SCALE GENOMIC DNA]</scope>
    <source>
        <strain evidence="3">cv. KIB-2019</strain>
    </source>
</reference>
<evidence type="ECO:0000313" key="3">
    <source>
        <dbReference type="Proteomes" id="UP001152561"/>
    </source>
</evidence>